<keyword evidence="5" id="KW-0732">Signal</keyword>
<organism evidence="13 14">
    <name type="scientific">Reticulomyxa filosa</name>
    <dbReference type="NCBI Taxonomy" id="46433"/>
    <lineage>
        <taxon>Eukaryota</taxon>
        <taxon>Sar</taxon>
        <taxon>Rhizaria</taxon>
        <taxon>Retaria</taxon>
        <taxon>Foraminifera</taxon>
        <taxon>Monothalamids</taxon>
        <taxon>Reticulomyxidae</taxon>
        <taxon>Reticulomyxa</taxon>
    </lineage>
</organism>
<evidence type="ECO:0000256" key="2">
    <source>
        <dbReference type="ARBA" id="ARBA00007717"/>
    </source>
</evidence>
<comment type="similarity">
    <text evidence="2">Belongs to the nicastrin family.</text>
</comment>
<keyword evidence="8 11" id="KW-0472">Membrane</keyword>
<evidence type="ECO:0000259" key="12">
    <source>
        <dbReference type="Pfam" id="PF18266"/>
    </source>
</evidence>
<evidence type="ECO:0000256" key="3">
    <source>
        <dbReference type="ARBA" id="ARBA00015303"/>
    </source>
</evidence>
<gene>
    <name evidence="13" type="ORF">RFI_13015</name>
</gene>
<evidence type="ECO:0000256" key="10">
    <source>
        <dbReference type="SAM" id="MobiDB-lite"/>
    </source>
</evidence>
<comment type="subcellular location">
    <subcellularLocation>
        <location evidence="1">Membrane</location>
        <topology evidence="1">Single-pass type I membrane protein</topology>
    </subcellularLocation>
</comment>
<evidence type="ECO:0000256" key="4">
    <source>
        <dbReference type="ARBA" id="ARBA00022692"/>
    </source>
</evidence>
<feature type="transmembrane region" description="Helical" evidence="11">
    <location>
        <begin position="123"/>
        <end position="145"/>
    </location>
</feature>
<keyword evidence="14" id="KW-1185">Reference proteome</keyword>
<dbReference type="GO" id="GO:0007219">
    <property type="term" value="P:Notch signaling pathway"/>
    <property type="evidence" value="ECO:0007669"/>
    <property type="project" value="UniProtKB-KW"/>
</dbReference>
<reference evidence="13 14" key="1">
    <citation type="journal article" date="2013" name="Curr. Biol.">
        <title>The Genome of the Foraminiferan Reticulomyxa filosa.</title>
        <authorList>
            <person name="Glockner G."/>
            <person name="Hulsmann N."/>
            <person name="Schleicher M."/>
            <person name="Noegel A.A."/>
            <person name="Eichinger L."/>
            <person name="Gallinger C."/>
            <person name="Pawlowski J."/>
            <person name="Sierra R."/>
            <person name="Euteneuer U."/>
            <person name="Pillet L."/>
            <person name="Moustafa A."/>
            <person name="Platzer M."/>
            <person name="Groth M."/>
            <person name="Szafranski K."/>
            <person name="Schliwa M."/>
        </authorList>
    </citation>
    <scope>NUCLEOTIDE SEQUENCE [LARGE SCALE GENOMIC DNA]</scope>
</reference>
<evidence type="ECO:0000256" key="11">
    <source>
        <dbReference type="SAM" id="Phobius"/>
    </source>
</evidence>
<name>X6NEG2_RETFI</name>
<evidence type="ECO:0000256" key="5">
    <source>
        <dbReference type="ARBA" id="ARBA00022729"/>
    </source>
</evidence>
<feature type="region of interest" description="Disordered" evidence="10">
    <location>
        <begin position="90"/>
        <end position="112"/>
    </location>
</feature>
<dbReference type="OrthoDB" id="755951at2759"/>
<protein>
    <recommendedName>
        <fullName evidence="3">Nicastrin</fullName>
    </recommendedName>
</protein>
<comment type="caution">
    <text evidence="13">The sequence shown here is derived from an EMBL/GenBank/DDBJ whole genome shotgun (WGS) entry which is preliminary data.</text>
</comment>
<keyword evidence="7 11" id="KW-1133">Transmembrane helix</keyword>
<dbReference type="Pfam" id="PF18266">
    <property type="entry name" value="Ncstrn_small"/>
    <property type="match status" value="1"/>
</dbReference>
<evidence type="ECO:0000256" key="7">
    <source>
        <dbReference type="ARBA" id="ARBA00022989"/>
    </source>
</evidence>
<dbReference type="AlphaFoldDB" id="X6NEG2"/>
<keyword evidence="9" id="KW-0325">Glycoprotein</keyword>
<keyword evidence="6" id="KW-0914">Notch signaling pathway</keyword>
<dbReference type="InterPro" id="IPR041084">
    <property type="entry name" value="Ncstrn_small"/>
</dbReference>
<proteinExistence type="inferred from homology"/>
<feature type="domain" description="Nicastrin small lobe" evidence="12">
    <location>
        <begin position="24"/>
        <end position="152"/>
    </location>
</feature>
<evidence type="ECO:0000256" key="8">
    <source>
        <dbReference type="ARBA" id="ARBA00023136"/>
    </source>
</evidence>
<evidence type="ECO:0000256" key="1">
    <source>
        <dbReference type="ARBA" id="ARBA00004479"/>
    </source>
</evidence>
<feature type="non-terminal residue" evidence="13">
    <location>
        <position position="155"/>
    </location>
</feature>
<dbReference type="InterPro" id="IPR008710">
    <property type="entry name" value="Nicastrin"/>
</dbReference>
<evidence type="ECO:0000313" key="14">
    <source>
        <dbReference type="Proteomes" id="UP000023152"/>
    </source>
</evidence>
<accession>X6NEG2</accession>
<evidence type="ECO:0000256" key="6">
    <source>
        <dbReference type="ARBA" id="ARBA00022976"/>
    </source>
</evidence>
<evidence type="ECO:0000256" key="9">
    <source>
        <dbReference type="ARBA" id="ARBA00023180"/>
    </source>
</evidence>
<dbReference type="PANTHER" id="PTHR21092:SF0">
    <property type="entry name" value="NICASTRIN"/>
    <property type="match status" value="1"/>
</dbReference>
<dbReference type="EMBL" id="ASPP01009413">
    <property type="protein sequence ID" value="ETO24144.1"/>
    <property type="molecule type" value="Genomic_DNA"/>
</dbReference>
<sequence>MCKDTCKNIERICKLKFAKTAMPDGQEARLRYVNNESDIDALITNNQDKYRHDTPIAMVMSLNLISAEIVMKIANSVPMAKGIIFVQDDNTGEDLNPPKDRNGYSPDSNSPMYYLKPPNHPNVYIWNPLGSFLMFQQFPFAIIVLSKSQSSKVKG</sequence>
<dbReference type="GO" id="GO:0016485">
    <property type="term" value="P:protein processing"/>
    <property type="evidence" value="ECO:0007669"/>
    <property type="project" value="InterPro"/>
</dbReference>
<evidence type="ECO:0000313" key="13">
    <source>
        <dbReference type="EMBL" id="ETO24144.1"/>
    </source>
</evidence>
<dbReference type="Proteomes" id="UP000023152">
    <property type="component" value="Unassembled WGS sequence"/>
</dbReference>
<dbReference type="PANTHER" id="PTHR21092">
    <property type="entry name" value="NICASTRIN"/>
    <property type="match status" value="1"/>
</dbReference>
<dbReference type="GO" id="GO:0005886">
    <property type="term" value="C:plasma membrane"/>
    <property type="evidence" value="ECO:0007669"/>
    <property type="project" value="TreeGrafter"/>
</dbReference>
<keyword evidence="4 11" id="KW-0812">Transmembrane</keyword>